<organism evidence="2 3">
    <name type="scientific">Legionella erythra</name>
    <dbReference type="NCBI Taxonomy" id="448"/>
    <lineage>
        <taxon>Bacteria</taxon>
        <taxon>Pseudomonadati</taxon>
        <taxon>Pseudomonadota</taxon>
        <taxon>Gammaproteobacteria</taxon>
        <taxon>Legionellales</taxon>
        <taxon>Legionellaceae</taxon>
        <taxon>Legionella</taxon>
    </lineage>
</organism>
<keyword evidence="3" id="KW-1185">Reference proteome</keyword>
<dbReference type="OrthoDB" id="5637719at2"/>
<protein>
    <submittedName>
        <fullName evidence="2">Uncharacterized protein</fullName>
    </submittedName>
</protein>
<name>A0A0W0TSS0_LEGER</name>
<dbReference type="AlphaFoldDB" id="A0A0W0TSS0"/>
<dbReference type="EMBL" id="LNYA01000018">
    <property type="protein sequence ID" value="KTC98566.1"/>
    <property type="molecule type" value="Genomic_DNA"/>
</dbReference>
<accession>A0A0W0TSS0</accession>
<dbReference type="STRING" id="448.Lery_0730"/>
<proteinExistence type="predicted"/>
<evidence type="ECO:0000313" key="3">
    <source>
        <dbReference type="Proteomes" id="UP000054773"/>
    </source>
</evidence>
<feature type="region of interest" description="Disordered" evidence="1">
    <location>
        <begin position="136"/>
        <end position="204"/>
    </location>
</feature>
<dbReference type="Proteomes" id="UP000054773">
    <property type="component" value="Unassembled WGS sequence"/>
</dbReference>
<comment type="caution">
    <text evidence="2">The sequence shown here is derived from an EMBL/GenBank/DDBJ whole genome shotgun (WGS) entry which is preliminary data.</text>
</comment>
<gene>
    <name evidence="2" type="ORF">Lery_0730</name>
</gene>
<reference evidence="2 3" key="1">
    <citation type="submission" date="2015-11" db="EMBL/GenBank/DDBJ databases">
        <title>Genomic analysis of 38 Legionella species identifies large and diverse effector repertoires.</title>
        <authorList>
            <person name="Burstein D."/>
            <person name="Amaro F."/>
            <person name="Zusman T."/>
            <person name="Lifshitz Z."/>
            <person name="Cohen O."/>
            <person name="Gilbert J.A."/>
            <person name="Pupko T."/>
            <person name="Shuman H.A."/>
            <person name="Segal G."/>
        </authorList>
    </citation>
    <scope>NUCLEOTIDE SEQUENCE [LARGE SCALE GENOMIC DNA]</scope>
    <source>
        <strain evidence="2 3">SE-32A-C8</strain>
    </source>
</reference>
<sequence length="204" mass="22283">MSGFFNTVMNTIRPAAYSSTSGHRHTQRVQAVTEILGSGLQNLDVKAVIPAKFAQILIALFSMFRTDTHGSEKGVQFLQFALAATQLSLIIALFAQGNTCDDEENALCKSKLLVDLFFEGLLAFSFALAEASKDETSLPPQKAQDQPPAVQDSFKAPDHVSINMSDKDKGRQATTLITDDDEEAQKNHESEDEDSLESKNTLKA</sequence>
<dbReference type="PATRIC" id="fig|448.7.peg.764"/>
<evidence type="ECO:0000256" key="1">
    <source>
        <dbReference type="SAM" id="MobiDB-lite"/>
    </source>
</evidence>
<dbReference type="RefSeq" id="WP_058525904.1">
    <property type="nucleotide sequence ID" value="NZ_CAAAHY010000008.1"/>
</dbReference>
<evidence type="ECO:0000313" key="2">
    <source>
        <dbReference type="EMBL" id="KTC98566.1"/>
    </source>
</evidence>